<dbReference type="PANTHER" id="PTHR34833">
    <property type="entry name" value="GENE, 17359-RELATED"/>
    <property type="match status" value="1"/>
</dbReference>
<dbReference type="InterPro" id="IPR027814">
    <property type="entry name" value="DUF4562"/>
</dbReference>
<sequence length="163" mass="19352">PDYIKEHLPKVHQHTSYIGEKRPALEKTGDLRYLWRPGSDRSMPARYKHEYVGEVGWRVQEYNFINKSRLESGFHIKYGEQSQAAFDKITHRYQNPWQPKPYILDMQGKYSRGFLAWHMGDYEETNQRNSKWAILVRQNKSPSPRAFKSSKLPTLPKNEKKKA</sequence>
<organism evidence="2 3">
    <name type="scientific">Daubentonia madagascariensis</name>
    <name type="common">Aye-aye</name>
    <name type="synonym">Sciurus madagascariensis</name>
    <dbReference type="NCBI Taxonomy" id="31869"/>
    <lineage>
        <taxon>Eukaryota</taxon>
        <taxon>Metazoa</taxon>
        <taxon>Chordata</taxon>
        <taxon>Craniata</taxon>
        <taxon>Vertebrata</taxon>
        <taxon>Euteleostomi</taxon>
        <taxon>Mammalia</taxon>
        <taxon>Eutheria</taxon>
        <taxon>Euarchontoglires</taxon>
        <taxon>Primates</taxon>
        <taxon>Strepsirrhini</taxon>
        <taxon>Chiromyiformes</taxon>
        <taxon>Daubentoniidae</taxon>
        <taxon>Daubentonia</taxon>
    </lineage>
</organism>
<dbReference type="AlphaFoldDB" id="A0ABD2EP81"/>
<evidence type="ECO:0000313" key="3">
    <source>
        <dbReference type="Proteomes" id="UP001610411"/>
    </source>
</evidence>
<feature type="non-terminal residue" evidence="2">
    <location>
        <position position="163"/>
    </location>
</feature>
<protein>
    <submittedName>
        <fullName evidence="2">Uncharacterized protein</fullName>
    </submittedName>
</protein>
<feature type="non-terminal residue" evidence="2">
    <location>
        <position position="1"/>
    </location>
</feature>
<dbReference type="Proteomes" id="UP001610411">
    <property type="component" value="Unassembled WGS sequence"/>
</dbReference>
<dbReference type="Pfam" id="PF15123">
    <property type="entry name" value="DUF4562"/>
    <property type="match status" value="1"/>
</dbReference>
<accession>A0ABD2EP81</accession>
<name>A0ABD2EP81_DAUMA</name>
<dbReference type="PANTHER" id="PTHR34833:SF1">
    <property type="entry name" value="GENE, 17359-RELATED"/>
    <property type="match status" value="1"/>
</dbReference>
<evidence type="ECO:0000313" key="2">
    <source>
        <dbReference type="EMBL" id="KAL2781053.1"/>
    </source>
</evidence>
<evidence type="ECO:0000256" key="1">
    <source>
        <dbReference type="SAM" id="MobiDB-lite"/>
    </source>
</evidence>
<comment type="caution">
    <text evidence="2">The sequence shown here is derived from an EMBL/GenBank/DDBJ whole genome shotgun (WGS) entry which is preliminary data.</text>
</comment>
<keyword evidence="3" id="KW-1185">Reference proteome</keyword>
<proteinExistence type="predicted"/>
<reference evidence="2 3" key="1">
    <citation type="journal article" date="2024" name="G3 (Bethesda)">
        <title>A hybrid genome assembly of the endangered aye-aye (Daubentonia madagascariensis).</title>
        <authorList>
            <person name="Versoza C.J."/>
            <person name="Pfeifer S.P."/>
        </authorList>
    </citation>
    <scope>NUCLEOTIDE SEQUENCE [LARGE SCALE GENOMIC DNA]</scope>
    <source>
        <strain evidence="2">6821</strain>
    </source>
</reference>
<feature type="region of interest" description="Disordered" evidence="1">
    <location>
        <begin position="140"/>
        <end position="163"/>
    </location>
</feature>
<dbReference type="EMBL" id="JBFSEQ010000003">
    <property type="protein sequence ID" value="KAL2781053.1"/>
    <property type="molecule type" value="Genomic_DNA"/>
</dbReference>
<gene>
    <name evidence="2" type="ORF">WCI35_009504</name>
</gene>